<keyword evidence="1" id="KW-1133">Transmembrane helix</keyword>
<proteinExistence type="predicted"/>
<evidence type="ECO:0000313" key="2">
    <source>
        <dbReference type="EMBL" id="OHA29767.1"/>
    </source>
</evidence>
<keyword evidence="1" id="KW-0812">Transmembrane</keyword>
<protein>
    <recommendedName>
        <fullName evidence="4">PEP-CTERM protein-sorting domain-containing protein</fullName>
    </recommendedName>
</protein>
<dbReference type="AlphaFoldDB" id="A0A1G2N0V2"/>
<evidence type="ECO:0000256" key="1">
    <source>
        <dbReference type="SAM" id="Phobius"/>
    </source>
</evidence>
<evidence type="ECO:0000313" key="3">
    <source>
        <dbReference type="Proteomes" id="UP000178089"/>
    </source>
</evidence>
<dbReference type="NCBIfam" id="TIGR02595">
    <property type="entry name" value="PEP_CTERM"/>
    <property type="match status" value="1"/>
</dbReference>
<sequence length="209" mass="23068">MKNIAIRHSVGSFAVGLVGITLVLFLTASNLTQAFELDLVNLRADYTGTVNNPSKYGSFSIIISLTATDMDVFVRKDYNIFDGLYSHTTILLNGNYHVTSPAEGYLISPVSYPSDTSDWYSVPEGESRNFQFILPNFAAPQTGLYSWGLDALNPLEIADAPGGTIQDFILVNTERFRTDQLYLIQVVPEPSAIILFLLIGSIFMIGKRL</sequence>
<dbReference type="InterPro" id="IPR013424">
    <property type="entry name" value="Ice-binding_C"/>
</dbReference>
<keyword evidence="1" id="KW-0472">Membrane</keyword>
<name>A0A1G2N0V2_9BACT</name>
<gene>
    <name evidence="2" type="ORF">A3F51_03540</name>
</gene>
<reference evidence="2 3" key="1">
    <citation type="journal article" date="2016" name="Nat. Commun.">
        <title>Thousands of microbial genomes shed light on interconnected biogeochemical processes in an aquifer system.</title>
        <authorList>
            <person name="Anantharaman K."/>
            <person name="Brown C.T."/>
            <person name="Hug L.A."/>
            <person name="Sharon I."/>
            <person name="Castelle C.J."/>
            <person name="Probst A.J."/>
            <person name="Thomas B.C."/>
            <person name="Singh A."/>
            <person name="Wilkins M.J."/>
            <person name="Karaoz U."/>
            <person name="Brodie E.L."/>
            <person name="Williams K.H."/>
            <person name="Hubbard S.S."/>
            <person name="Banfield J.F."/>
        </authorList>
    </citation>
    <scope>NUCLEOTIDE SEQUENCE [LARGE SCALE GENOMIC DNA]</scope>
</reference>
<accession>A0A1G2N0V2</accession>
<dbReference type="Proteomes" id="UP000178089">
    <property type="component" value="Unassembled WGS sequence"/>
</dbReference>
<feature type="transmembrane region" description="Helical" evidence="1">
    <location>
        <begin position="182"/>
        <end position="205"/>
    </location>
</feature>
<dbReference type="EMBL" id="MHRT01000001">
    <property type="protein sequence ID" value="OHA29767.1"/>
    <property type="molecule type" value="Genomic_DNA"/>
</dbReference>
<comment type="caution">
    <text evidence="2">The sequence shown here is derived from an EMBL/GenBank/DDBJ whole genome shotgun (WGS) entry which is preliminary data.</text>
</comment>
<evidence type="ECO:0008006" key="4">
    <source>
        <dbReference type="Google" id="ProtNLM"/>
    </source>
</evidence>
<organism evidence="2 3">
    <name type="scientific">Candidatus Taylorbacteria bacterium RIFCSPHIGHO2_12_FULL_45_16</name>
    <dbReference type="NCBI Taxonomy" id="1802315"/>
    <lineage>
        <taxon>Bacteria</taxon>
        <taxon>Candidatus Tayloriibacteriota</taxon>
    </lineage>
</organism>
<dbReference type="STRING" id="1802315.A3F51_03540"/>